<evidence type="ECO:0000313" key="3">
    <source>
        <dbReference type="Proteomes" id="UP000053030"/>
    </source>
</evidence>
<protein>
    <submittedName>
        <fullName evidence="2">Type II secretory pathway, pseudopilin</fullName>
    </submittedName>
</protein>
<gene>
    <name evidence="2" type="ORF">AFK76_04420</name>
</gene>
<proteinExistence type="predicted"/>
<dbReference type="InterPro" id="IPR045584">
    <property type="entry name" value="Pilin-like"/>
</dbReference>
<evidence type="ECO:0000256" key="1">
    <source>
        <dbReference type="SAM" id="Phobius"/>
    </source>
</evidence>
<keyword evidence="1" id="KW-1133">Transmembrane helix</keyword>
<dbReference type="Pfam" id="PF07963">
    <property type="entry name" value="N_methyl"/>
    <property type="match status" value="1"/>
</dbReference>
<feature type="transmembrane region" description="Helical" evidence="1">
    <location>
        <begin position="12"/>
        <end position="31"/>
    </location>
</feature>
<dbReference type="Gene3D" id="3.30.700.10">
    <property type="entry name" value="Glycoprotein, Type 4 Pilin"/>
    <property type="match status" value="1"/>
</dbReference>
<keyword evidence="1" id="KW-0812">Transmembrane</keyword>
<dbReference type="NCBIfam" id="TIGR02532">
    <property type="entry name" value="IV_pilin_GFxxxE"/>
    <property type="match status" value="1"/>
</dbReference>
<dbReference type="PROSITE" id="PS00409">
    <property type="entry name" value="PROKAR_NTER_METHYL"/>
    <property type="match status" value="1"/>
</dbReference>
<dbReference type="InterPro" id="IPR012902">
    <property type="entry name" value="N_methyl_site"/>
</dbReference>
<dbReference type="EMBL" id="LHSG01000003">
    <property type="protein sequence ID" value="KPD24249.1"/>
    <property type="molecule type" value="Genomic_DNA"/>
</dbReference>
<dbReference type="RefSeq" id="WP_053953092.1">
    <property type="nucleotide sequence ID" value="NZ_FNCB01000003.1"/>
</dbReference>
<name>A0A837NJI0_9GAMM</name>
<dbReference type="Proteomes" id="UP000053030">
    <property type="component" value="Unassembled WGS sequence"/>
</dbReference>
<organism evidence="2 3">
    <name type="scientific">Idiomarina zobellii</name>
    <dbReference type="NCBI Taxonomy" id="86103"/>
    <lineage>
        <taxon>Bacteria</taxon>
        <taxon>Pseudomonadati</taxon>
        <taxon>Pseudomonadota</taxon>
        <taxon>Gammaproteobacteria</taxon>
        <taxon>Alteromonadales</taxon>
        <taxon>Idiomarinaceae</taxon>
        <taxon>Idiomarina</taxon>
    </lineage>
</organism>
<dbReference type="AlphaFoldDB" id="A0A837NJI0"/>
<keyword evidence="3" id="KW-1185">Reference proteome</keyword>
<dbReference type="SUPFAM" id="SSF54523">
    <property type="entry name" value="Pili subunits"/>
    <property type="match status" value="1"/>
</dbReference>
<evidence type="ECO:0000313" key="2">
    <source>
        <dbReference type="EMBL" id="KPD24249.1"/>
    </source>
</evidence>
<accession>A0A837NJI0</accession>
<keyword evidence="1" id="KW-0472">Membrane</keyword>
<comment type="caution">
    <text evidence="2">The sequence shown here is derived from an EMBL/GenBank/DDBJ whole genome shotgun (WGS) entry which is preliminary data.</text>
</comment>
<reference evidence="2 3" key="1">
    <citation type="submission" date="2015-08" db="EMBL/GenBank/DDBJ databases">
        <title>Genome sequencing and assembly of the deep-sea bacterium Idiomarina zobellii.</title>
        <authorList>
            <person name="Mithoefer S.D."/>
            <person name="Rheaume B.A."/>
            <person name="MacLea K.S."/>
        </authorList>
    </citation>
    <scope>NUCLEOTIDE SEQUENCE [LARGE SCALE GENOMIC DNA]</scope>
    <source>
        <strain evidence="2 3">KMM 231</strain>
    </source>
</reference>
<dbReference type="OrthoDB" id="5902365at2"/>
<sequence>MRNQKGFTLIELIIVIVVLGILAVTAAPQFINFSSDARTSTVKGLKGALQGASQTVYARAAIDDDLNGTSATPVQVNGVATVNGYPAATQAGIATAANLSAYDTTSTDDFAGEDWVYTVDGTTIYIAPAESVDDTGTDLASAGDCQVSYTDATDANTPPVITVDTSGC</sequence>